<feature type="domain" description="Aminotransferase class V" evidence="11">
    <location>
        <begin position="8"/>
        <end position="375"/>
    </location>
</feature>
<keyword evidence="6" id="KW-0663">Pyridoxal phosphate</keyword>
<evidence type="ECO:0000313" key="13">
    <source>
        <dbReference type="Proteomes" id="UP000677668"/>
    </source>
</evidence>
<dbReference type="EMBL" id="CP072642">
    <property type="protein sequence ID" value="QUV94289.1"/>
    <property type="molecule type" value="Genomic_DNA"/>
</dbReference>
<organism evidence="12 13">
    <name type="scientific">Chloracidobacterium sp. N</name>
    <dbReference type="NCBI Taxonomy" id="2821540"/>
    <lineage>
        <taxon>Bacteria</taxon>
        <taxon>Pseudomonadati</taxon>
        <taxon>Acidobacteriota</taxon>
        <taxon>Terriglobia</taxon>
        <taxon>Terriglobales</taxon>
        <taxon>Acidobacteriaceae</taxon>
        <taxon>Chloracidobacterium</taxon>
        <taxon>Chloracidobacterium aggregatum</taxon>
    </lineage>
</organism>
<dbReference type="InterPro" id="IPR015421">
    <property type="entry name" value="PyrdxlP-dep_Trfase_major"/>
</dbReference>
<evidence type="ECO:0000259" key="11">
    <source>
        <dbReference type="Pfam" id="PF00266"/>
    </source>
</evidence>
<evidence type="ECO:0000256" key="2">
    <source>
        <dbReference type="ARBA" id="ARBA00006490"/>
    </source>
</evidence>
<dbReference type="PANTHER" id="PTHR11601:SF34">
    <property type="entry name" value="CYSTEINE DESULFURASE"/>
    <property type="match status" value="1"/>
</dbReference>
<accession>A0ABX8B474</accession>
<evidence type="ECO:0000256" key="10">
    <source>
        <dbReference type="RuleBase" id="RU004504"/>
    </source>
</evidence>
<dbReference type="EC" id="2.8.1.7" evidence="3"/>
<dbReference type="PIRSF" id="PIRSF005572">
    <property type="entry name" value="NifS"/>
    <property type="match status" value="1"/>
</dbReference>
<evidence type="ECO:0000256" key="9">
    <source>
        <dbReference type="ARBA" id="ARBA00050776"/>
    </source>
</evidence>
<dbReference type="RefSeq" id="WP_211422592.1">
    <property type="nucleotide sequence ID" value="NZ_CP072642.1"/>
</dbReference>
<comment type="cofactor">
    <cofactor evidence="1 10">
        <name>pyridoxal 5'-phosphate</name>
        <dbReference type="ChEBI" id="CHEBI:597326"/>
    </cofactor>
</comment>
<dbReference type="InterPro" id="IPR016454">
    <property type="entry name" value="Cysteine_dSase"/>
</dbReference>
<evidence type="ECO:0000256" key="3">
    <source>
        <dbReference type="ARBA" id="ARBA00012239"/>
    </source>
</evidence>
<dbReference type="InterPro" id="IPR015422">
    <property type="entry name" value="PyrdxlP-dep_Trfase_small"/>
</dbReference>
<evidence type="ECO:0000256" key="7">
    <source>
        <dbReference type="ARBA" id="ARBA00023004"/>
    </source>
</evidence>
<keyword evidence="13" id="KW-1185">Reference proteome</keyword>
<dbReference type="InterPro" id="IPR020578">
    <property type="entry name" value="Aminotrans_V_PyrdxlP_BS"/>
</dbReference>
<keyword evidence="4" id="KW-0808">Transferase</keyword>
<dbReference type="InterPro" id="IPR000192">
    <property type="entry name" value="Aminotrans_V_dom"/>
</dbReference>
<evidence type="ECO:0000313" key="12">
    <source>
        <dbReference type="EMBL" id="QUV94289.1"/>
    </source>
</evidence>
<dbReference type="Gene3D" id="3.40.640.10">
    <property type="entry name" value="Type I PLP-dependent aspartate aminotransferase-like (Major domain)"/>
    <property type="match status" value="1"/>
</dbReference>
<protein>
    <recommendedName>
        <fullName evidence="3">cysteine desulfurase</fullName>
        <ecNumber evidence="3">2.8.1.7</ecNumber>
    </recommendedName>
</protein>
<dbReference type="SUPFAM" id="SSF53383">
    <property type="entry name" value="PLP-dependent transferases"/>
    <property type="match status" value="1"/>
</dbReference>
<evidence type="ECO:0000256" key="5">
    <source>
        <dbReference type="ARBA" id="ARBA00022723"/>
    </source>
</evidence>
<comment type="similarity">
    <text evidence="2">Belongs to the class-V pyridoxal-phosphate-dependent aminotransferase family. NifS/IscS subfamily.</text>
</comment>
<sequence>MPLSSSPVYLDNAATTRVLPEVVAALLPYLTEQYGNASSVHAFGQRARSAVERARRQVAALIGSEPAEITFLSGGTEANNLAIRGVVESYGDAVRRNHIVTTSFEHPSVLAPCQALEAAGFRVTYLPVGTAGRVRVEDVAQALTDDTCLVTVMLANNEVGTLQPVADIGALVAERRQRGQAIFLHTDAVQAVGKIPVNVRDLKVDLLSLSGHKLHAPKGIGALYVARHVRLAAQQLGGQQERGRRAGTEAVAHIVALGCAAELAAERLDQMEAVRALRDELEHGLRARLPRLVINGAASPRLPNLTNLAFDGLDANRLVIALDLAGIAVSTGSACSSGTTEPSHVLRAIGLPPERVRGSIRVSLSQETTAADIARVLEVLPQTVERLSRQSVAA</sequence>
<dbReference type="Gene3D" id="3.90.1150.10">
    <property type="entry name" value="Aspartate Aminotransferase, domain 1"/>
    <property type="match status" value="1"/>
</dbReference>
<dbReference type="Pfam" id="PF00266">
    <property type="entry name" value="Aminotran_5"/>
    <property type="match status" value="1"/>
</dbReference>
<dbReference type="Gene3D" id="1.10.260.50">
    <property type="match status" value="1"/>
</dbReference>
<dbReference type="PROSITE" id="PS00595">
    <property type="entry name" value="AA_TRANSFER_CLASS_5"/>
    <property type="match status" value="1"/>
</dbReference>
<dbReference type="PANTHER" id="PTHR11601">
    <property type="entry name" value="CYSTEINE DESULFURYLASE FAMILY MEMBER"/>
    <property type="match status" value="1"/>
</dbReference>
<keyword evidence="7" id="KW-0408">Iron</keyword>
<proteinExistence type="inferred from homology"/>
<name>A0ABX8B474_9BACT</name>
<evidence type="ECO:0000256" key="1">
    <source>
        <dbReference type="ARBA" id="ARBA00001933"/>
    </source>
</evidence>
<evidence type="ECO:0000256" key="8">
    <source>
        <dbReference type="ARBA" id="ARBA00023014"/>
    </source>
</evidence>
<evidence type="ECO:0000256" key="6">
    <source>
        <dbReference type="ARBA" id="ARBA00022898"/>
    </source>
</evidence>
<keyword evidence="5" id="KW-0479">Metal-binding</keyword>
<reference evidence="12 13" key="1">
    <citation type="submission" date="2021-03" db="EMBL/GenBank/DDBJ databases">
        <title>Genomic and phenotypic characterization of Chloracidobacterium isolates provides evidence for multiple species.</title>
        <authorList>
            <person name="Saini M.K."/>
            <person name="Costas A.M.G."/>
            <person name="Tank M."/>
            <person name="Bryant D.A."/>
        </authorList>
    </citation>
    <scope>NUCLEOTIDE SEQUENCE [LARGE SCALE GENOMIC DNA]</scope>
    <source>
        <strain evidence="12 13">N</strain>
    </source>
</reference>
<gene>
    <name evidence="12" type="ORF">J8C05_02240</name>
</gene>
<comment type="catalytic activity">
    <reaction evidence="9">
        <text>(sulfur carrier)-H + L-cysteine = (sulfur carrier)-SH + L-alanine</text>
        <dbReference type="Rhea" id="RHEA:43892"/>
        <dbReference type="Rhea" id="RHEA-COMP:14737"/>
        <dbReference type="Rhea" id="RHEA-COMP:14739"/>
        <dbReference type="ChEBI" id="CHEBI:29917"/>
        <dbReference type="ChEBI" id="CHEBI:35235"/>
        <dbReference type="ChEBI" id="CHEBI:57972"/>
        <dbReference type="ChEBI" id="CHEBI:64428"/>
        <dbReference type="EC" id="2.8.1.7"/>
    </reaction>
</comment>
<keyword evidence="8" id="KW-0411">Iron-sulfur</keyword>
<evidence type="ECO:0000256" key="4">
    <source>
        <dbReference type="ARBA" id="ARBA00022679"/>
    </source>
</evidence>
<dbReference type="InterPro" id="IPR015424">
    <property type="entry name" value="PyrdxlP-dep_Trfase"/>
</dbReference>
<dbReference type="Proteomes" id="UP000677668">
    <property type="component" value="Chromosome 1"/>
</dbReference>